<keyword evidence="3 5" id="KW-1133">Transmembrane helix</keyword>
<organism evidence="6 7">
    <name type="scientific">Velamenicoccus archaeovorus</name>
    <dbReference type="NCBI Taxonomy" id="1930593"/>
    <lineage>
        <taxon>Bacteria</taxon>
        <taxon>Pseudomonadati</taxon>
        <taxon>Candidatus Omnitrophota</taxon>
        <taxon>Candidatus Velamenicoccus</taxon>
    </lineage>
</organism>
<dbReference type="EMBL" id="CP019384">
    <property type="protein sequence ID" value="QAT16949.1"/>
    <property type="molecule type" value="Genomic_DNA"/>
</dbReference>
<protein>
    <recommendedName>
        <fullName evidence="8">Colicin V production protein</fullName>
    </recommendedName>
</protein>
<dbReference type="KEGG" id="vai:BU251_04000"/>
<feature type="transmembrane region" description="Helical" evidence="5">
    <location>
        <begin position="73"/>
        <end position="92"/>
    </location>
</feature>
<reference evidence="6 7" key="1">
    <citation type="submission" date="2017-01" db="EMBL/GenBank/DDBJ databases">
        <title>First insights into the biology of 'candidatus Vampirococcus archaeovorus'.</title>
        <authorList>
            <person name="Kizina J."/>
            <person name="Jordan S."/>
            <person name="Stueber K."/>
            <person name="Reinhardt R."/>
            <person name="Harder J."/>
        </authorList>
    </citation>
    <scope>NUCLEOTIDE SEQUENCE [LARGE SCALE GENOMIC DNA]</scope>
    <source>
        <strain evidence="6 7">LiM</strain>
    </source>
</reference>
<feature type="transmembrane region" description="Helical" evidence="5">
    <location>
        <begin position="32"/>
        <end position="53"/>
    </location>
</feature>
<dbReference type="RefSeq" id="WP_128699591.1">
    <property type="nucleotide sequence ID" value="NZ_CP019384.1"/>
</dbReference>
<evidence type="ECO:0008006" key="8">
    <source>
        <dbReference type="Google" id="ProtNLM"/>
    </source>
</evidence>
<evidence type="ECO:0000256" key="5">
    <source>
        <dbReference type="SAM" id="Phobius"/>
    </source>
</evidence>
<dbReference type="PANTHER" id="PTHR37306">
    <property type="entry name" value="COLICIN V PRODUCTION PROTEIN"/>
    <property type="match status" value="1"/>
</dbReference>
<feature type="transmembrane region" description="Helical" evidence="5">
    <location>
        <begin position="113"/>
        <end position="140"/>
    </location>
</feature>
<accession>A0A410P441</accession>
<evidence type="ECO:0000313" key="6">
    <source>
        <dbReference type="EMBL" id="QAT16949.1"/>
    </source>
</evidence>
<dbReference type="Proteomes" id="UP000287243">
    <property type="component" value="Chromosome"/>
</dbReference>
<dbReference type="PANTHER" id="PTHR37306:SF1">
    <property type="entry name" value="COLICIN V PRODUCTION PROTEIN"/>
    <property type="match status" value="1"/>
</dbReference>
<keyword evidence="7" id="KW-1185">Reference proteome</keyword>
<dbReference type="GO" id="GO:0009403">
    <property type="term" value="P:toxin biosynthetic process"/>
    <property type="evidence" value="ECO:0007669"/>
    <property type="project" value="InterPro"/>
</dbReference>
<evidence type="ECO:0000256" key="4">
    <source>
        <dbReference type="ARBA" id="ARBA00023136"/>
    </source>
</evidence>
<evidence type="ECO:0000313" key="7">
    <source>
        <dbReference type="Proteomes" id="UP000287243"/>
    </source>
</evidence>
<sequence length="187" mass="21151">MLTKYFIGINWVDFLMIAVILRMCYIGVKTGFIVELFKLFSLWLVTVTAFHVYTTPLSDMLNQKLPALPLDAGDVFVFIALVVLVTLLIRIVRESFFLLIKIEAKNVVDKWAGLFIGFVRGLWICSIGLFIMTISTIQYLEVSAKSSLFGHKLIAMAPAIYKGSYEGLIGKFFPGKLNPEPFRAIER</sequence>
<evidence type="ECO:0000256" key="2">
    <source>
        <dbReference type="ARBA" id="ARBA00022692"/>
    </source>
</evidence>
<evidence type="ECO:0000256" key="1">
    <source>
        <dbReference type="ARBA" id="ARBA00004141"/>
    </source>
</evidence>
<comment type="subcellular location">
    <subcellularLocation>
        <location evidence="1">Membrane</location>
        <topology evidence="1">Multi-pass membrane protein</topology>
    </subcellularLocation>
</comment>
<keyword evidence="4 5" id="KW-0472">Membrane</keyword>
<gene>
    <name evidence="6" type="ORF">BU251_04000</name>
</gene>
<name>A0A410P441_VELA1</name>
<feature type="transmembrane region" description="Helical" evidence="5">
    <location>
        <begin position="6"/>
        <end position="25"/>
    </location>
</feature>
<proteinExistence type="predicted"/>
<dbReference type="AlphaFoldDB" id="A0A410P441"/>
<dbReference type="Pfam" id="PF02674">
    <property type="entry name" value="Colicin_V"/>
    <property type="match status" value="1"/>
</dbReference>
<evidence type="ECO:0000256" key="3">
    <source>
        <dbReference type="ARBA" id="ARBA00022989"/>
    </source>
</evidence>
<dbReference type="GO" id="GO:0016020">
    <property type="term" value="C:membrane"/>
    <property type="evidence" value="ECO:0007669"/>
    <property type="project" value="UniProtKB-SubCell"/>
</dbReference>
<dbReference type="InterPro" id="IPR003825">
    <property type="entry name" value="Colicin-V_CvpA"/>
</dbReference>
<keyword evidence="2 5" id="KW-0812">Transmembrane</keyword>